<feature type="region of interest" description="Disordered" evidence="5">
    <location>
        <begin position="384"/>
        <end position="429"/>
    </location>
</feature>
<keyword evidence="4" id="KW-0175">Coiled coil</keyword>
<dbReference type="PANTHER" id="PTHR23192">
    <property type="entry name" value="OLFACTOMEDIN-RELATED"/>
    <property type="match status" value="1"/>
</dbReference>
<feature type="region of interest" description="Disordered" evidence="5">
    <location>
        <begin position="306"/>
        <end position="344"/>
    </location>
</feature>
<comment type="subcellular location">
    <subcellularLocation>
        <location evidence="1">Secreted</location>
    </subcellularLocation>
</comment>
<feature type="region of interest" description="Disordered" evidence="5">
    <location>
        <begin position="125"/>
        <end position="176"/>
    </location>
</feature>
<feature type="compositionally biased region" description="Polar residues" evidence="5">
    <location>
        <begin position="396"/>
        <end position="419"/>
    </location>
</feature>
<feature type="domain" description="Olfactomedin-like" evidence="6">
    <location>
        <begin position="816"/>
        <end position="1060"/>
    </location>
</feature>
<feature type="region of interest" description="Disordered" evidence="5">
    <location>
        <begin position="506"/>
        <end position="547"/>
    </location>
</feature>
<name>A0A6I9PL65_9TELE</name>
<feature type="compositionally biased region" description="Polar residues" evidence="5">
    <location>
        <begin position="221"/>
        <end position="230"/>
    </location>
</feature>
<dbReference type="GO" id="GO:0005615">
    <property type="term" value="C:extracellular space"/>
    <property type="evidence" value="ECO:0007669"/>
    <property type="project" value="TreeGrafter"/>
</dbReference>
<dbReference type="Proteomes" id="UP000504611">
    <property type="component" value="Unplaced"/>
</dbReference>
<feature type="region of interest" description="Disordered" evidence="5">
    <location>
        <begin position="604"/>
        <end position="631"/>
    </location>
</feature>
<dbReference type="SUPFAM" id="SSF101898">
    <property type="entry name" value="NHL repeat"/>
    <property type="match status" value="1"/>
</dbReference>
<evidence type="ECO:0000256" key="4">
    <source>
        <dbReference type="SAM" id="Coils"/>
    </source>
</evidence>
<feature type="compositionally biased region" description="Polar residues" evidence="5">
    <location>
        <begin position="307"/>
        <end position="321"/>
    </location>
</feature>
<dbReference type="GO" id="GO:0007165">
    <property type="term" value="P:signal transduction"/>
    <property type="evidence" value="ECO:0007669"/>
    <property type="project" value="TreeGrafter"/>
</dbReference>
<dbReference type="InterPro" id="IPR003112">
    <property type="entry name" value="Olfac-like_dom"/>
</dbReference>
<keyword evidence="7" id="KW-1185">Reference proteome</keyword>
<keyword evidence="8" id="KW-0418">Kinase</keyword>
<evidence type="ECO:0000259" key="6">
    <source>
        <dbReference type="PROSITE" id="PS51132"/>
    </source>
</evidence>
<evidence type="ECO:0000256" key="5">
    <source>
        <dbReference type="SAM" id="MobiDB-lite"/>
    </source>
</evidence>
<feature type="region of interest" description="Disordered" evidence="5">
    <location>
        <begin position="221"/>
        <end position="256"/>
    </location>
</feature>
<accession>A0A6I9PL65</accession>
<protein>
    <submittedName>
        <fullName evidence="8">Probable serine/threonine-protein kinase DDB_G0282963 isoform X1</fullName>
    </submittedName>
</protein>
<dbReference type="PANTHER" id="PTHR23192:SF85">
    <property type="entry name" value="GLIOMEDIN"/>
    <property type="match status" value="1"/>
</dbReference>
<feature type="compositionally biased region" description="Polar residues" evidence="5">
    <location>
        <begin position="269"/>
        <end position="279"/>
    </location>
</feature>
<feature type="region of interest" description="Disordered" evidence="5">
    <location>
        <begin position="269"/>
        <end position="292"/>
    </location>
</feature>
<comment type="caution">
    <text evidence="3">Lacks conserved residue(s) required for the propagation of feature annotation.</text>
</comment>
<dbReference type="Pfam" id="PF01391">
    <property type="entry name" value="Collagen"/>
    <property type="match status" value="1"/>
</dbReference>
<dbReference type="KEGG" id="ncc:104960110"/>
<feature type="compositionally biased region" description="Polar residues" evidence="5">
    <location>
        <begin position="610"/>
        <end position="624"/>
    </location>
</feature>
<sequence>MKERSGVCLAWKVLLLVGLCALLLLSSGALVFLLVRQKELTEELVRLEAQMQELSQSCRLQAGVLNQDPAETRELRKLQRSRRHQEEDLTQEQKDMMMMMAYSMVPVKALMDLCNGSRGVCLTGPPGPKGLPGRAGSAGQQGVPGLEGRRGRRGRPGEKGECRTKGDPGLPRPKGETCNGILVEGPPGPRGPAGPPGPPCPARYCNNEVRNNTIEEHIHQNNMLTDSSPSLADKENSSSTINNTEPPTPHAANESQDVLNVTAFKETLNTSKESESVSSHPEYGHDTLNKTNSENVTEASIRLLTAPLSQDQNSGAFNGSGNIKDIPMKSVSPRPAYRHDTWTENSTGNVTEASIKLLAVLPTQHRAHEAADDINVTGTEILRDTDSAPLPEDQNSDSFNNSGAITDASIKSDSSLSPQNNNNNNNNNQKLTSVERWINWMFQVTESPTPHPTTNRDVSDSEKLQNIKVETESVSLNQDGGNGTLNNTNREQATEATITILRAPLSADQHSDANRGTIIDKPMRSESPTTPHSTDNNRDVSDSEEHQDIKVETESVSLYPGNGHGALKDIKSEHATEATLTLVTAPDSAEQSNDAFNNMGTIIDKPIRSESPTTPHSTDNNRGVSDSEEHQDIKVETESVSLYPGNGHGALKDIKSEHATEATLTLVTAPDSAEQSNDAFKHSGTIIDKPMKGESPTPYSTEIYRDVSHSEKHQDTTFEAESVLLPQNDSHDISKDTERVNATEATITAPLSADQNSDALNNATEPSLKASLSVDLERVNNTGNINDTPMERDSSYPLQTINRINVKKNERLTKTECNIRNIKCSEKATKMQSTFGAWMSDASQVDQDRYWLAYHFSGRHLVEHRNISSSPNTTTKTIDANGFFQGCGHVVYKSSFYFHKGGSNRLIKFDLNTRRTKTLTMANSRYNNLNYLSRNSKTYFKFAVDENGLWVIFAADKEDDTMVAKLNPDTFSVESVINTHYPTTKAGNTFIVCGVLYFTDDKDRRVTYAFDLMKESPLDASFDLRPANGTLAMLSYYPKKKVLYMWDNSSVKICKVKLKYT</sequence>
<dbReference type="PROSITE" id="PS51132">
    <property type="entry name" value="OLF"/>
    <property type="match status" value="1"/>
</dbReference>
<keyword evidence="8" id="KW-0808">Transferase</keyword>
<dbReference type="Pfam" id="PF02191">
    <property type="entry name" value="OLF"/>
    <property type="match status" value="1"/>
</dbReference>
<dbReference type="SMART" id="SM00284">
    <property type="entry name" value="OLF"/>
    <property type="match status" value="1"/>
</dbReference>
<organism evidence="7 8">
    <name type="scientific">Notothenia coriiceps</name>
    <name type="common">black rockcod</name>
    <dbReference type="NCBI Taxonomy" id="8208"/>
    <lineage>
        <taxon>Eukaryota</taxon>
        <taxon>Metazoa</taxon>
        <taxon>Chordata</taxon>
        <taxon>Craniata</taxon>
        <taxon>Vertebrata</taxon>
        <taxon>Euteleostomi</taxon>
        <taxon>Actinopterygii</taxon>
        <taxon>Neopterygii</taxon>
        <taxon>Teleostei</taxon>
        <taxon>Neoteleostei</taxon>
        <taxon>Acanthomorphata</taxon>
        <taxon>Eupercaria</taxon>
        <taxon>Perciformes</taxon>
        <taxon>Notothenioidei</taxon>
        <taxon>Nototheniidae</taxon>
        <taxon>Notothenia</taxon>
    </lineage>
</organism>
<reference evidence="8" key="1">
    <citation type="submission" date="2025-08" db="UniProtKB">
        <authorList>
            <consortium name="RefSeq"/>
        </authorList>
    </citation>
    <scope>IDENTIFICATION</scope>
    <source>
        <tissue evidence="8">Muscle</tissue>
    </source>
</reference>
<proteinExistence type="predicted"/>
<evidence type="ECO:0000256" key="3">
    <source>
        <dbReference type="PROSITE-ProRule" id="PRU00446"/>
    </source>
</evidence>
<feature type="compositionally biased region" description="Basic and acidic residues" evidence="5">
    <location>
        <begin position="155"/>
        <end position="166"/>
    </location>
</feature>
<dbReference type="InterPro" id="IPR008160">
    <property type="entry name" value="Collagen"/>
</dbReference>
<feature type="coiled-coil region" evidence="4">
    <location>
        <begin position="30"/>
        <end position="95"/>
    </location>
</feature>
<evidence type="ECO:0000256" key="2">
    <source>
        <dbReference type="ARBA" id="ARBA00022525"/>
    </source>
</evidence>
<feature type="compositionally biased region" description="Basic and acidic residues" evidence="5">
    <location>
        <begin position="535"/>
        <end position="547"/>
    </location>
</feature>
<evidence type="ECO:0000313" key="7">
    <source>
        <dbReference type="Proteomes" id="UP000504611"/>
    </source>
</evidence>
<evidence type="ECO:0000313" key="8">
    <source>
        <dbReference type="RefSeq" id="XP_010786371.1"/>
    </source>
</evidence>
<dbReference type="OrthoDB" id="8397025at2759"/>
<dbReference type="RefSeq" id="XP_010786371.1">
    <property type="nucleotide sequence ID" value="XM_010788069.1"/>
</dbReference>
<dbReference type="GO" id="GO:0009986">
    <property type="term" value="C:cell surface"/>
    <property type="evidence" value="ECO:0007669"/>
    <property type="project" value="TreeGrafter"/>
</dbReference>
<keyword evidence="2" id="KW-0964">Secreted</keyword>
<dbReference type="AlphaFoldDB" id="A0A6I9PL65"/>
<evidence type="ECO:0000256" key="1">
    <source>
        <dbReference type="ARBA" id="ARBA00004613"/>
    </source>
</evidence>
<dbReference type="InterPro" id="IPR050605">
    <property type="entry name" value="Olfactomedin-like_domain"/>
</dbReference>
<gene>
    <name evidence="8" type="primary">LOC104960110</name>
</gene>